<feature type="region of interest" description="Disordered" evidence="2">
    <location>
        <begin position="729"/>
        <end position="776"/>
    </location>
</feature>
<dbReference type="SMART" id="SM01132">
    <property type="entry name" value="DIL"/>
    <property type="match status" value="1"/>
</dbReference>
<feature type="compositionally biased region" description="Low complexity" evidence="2">
    <location>
        <begin position="756"/>
        <end position="768"/>
    </location>
</feature>
<sequence>MDSEFSPEPDLYPLYPTTAHIAVHLSSHSGLSPDQKAQLVRHCFTRACVFGELSILQYLFSDPQAHPFIDLGVKDEDGVGLVSLTMHGFGAESERDVEREECARLLIAQGADLSADKDGWTPLHYAALLSPPTLVSHLMTHGCSAFDLTRRKLTPLDVVTAHSMIPGRADVALLLEEAMRGDGWTGGRMETQRRIFEERAKRKGKQKSIREDVSKALGINPRWWNSDSDEFNFSDDSESEGEDEEDERLHQYAGFFAAFSPSIFDSLITNYPPSFRDSQPANLLYMLARFACLTCDHNWLEDFMLGATEAIEDNFFNRPEDITVLVFWLYNATIWLHLMQCDKSISEVCEMLGSFELIEETINSVFVFIIRLAERKIDELLDSALLDYSSLGSEFDSVQFESEQWTFLRPFTGKKKTTAPPASANPTLRAPPSPLPLRPPSPPPSASSFSSFRQTLNRARASSSATPLQALFSENSQTPSPSQLTSYLTALHTFLTLSDINPALITQLWSQVMYWTSCEMFNRVLTRKKYICRSRAVQIGMNLGTLEEWVGQMGLPRGVQSHFSPVRDLLNWLQCLSSITEFSDLVATIQTMKSINPLQMRRAVRDYKFEVNEGRMTEECIQYLTQLQKDWERHRVKLGVEALRKEVMNDRDHEGSGSSFANESSPDPGNVSTISTGSADLSAAQEGIDSLFDPSRDKSTWEPAQPPQVLGELLDSRYMLPLIFPSDPRMLSARPGKIPSHEDDKRSPLPTPDPTRSASRASSGSRGAMAWHSRNRKVREVGSGALKWIDGAVSASRWGRPVLDEDEGDGEQVEMSEGDYVQVEREDGLRVDTRVTPLTRKRSARKARVSVGGGETTPIEQI</sequence>
<dbReference type="EMBL" id="ML769392">
    <property type="protein sequence ID" value="KAE9408181.1"/>
    <property type="molecule type" value="Genomic_DNA"/>
</dbReference>
<dbReference type="SUPFAM" id="SSF48403">
    <property type="entry name" value="Ankyrin repeat"/>
    <property type="match status" value="1"/>
</dbReference>
<dbReference type="InterPro" id="IPR002110">
    <property type="entry name" value="Ankyrin_rpt"/>
</dbReference>
<feature type="compositionally biased region" description="Polar residues" evidence="2">
    <location>
        <begin position="656"/>
        <end position="676"/>
    </location>
</feature>
<dbReference type="InterPro" id="IPR002710">
    <property type="entry name" value="Dilute_dom"/>
</dbReference>
<accession>A0A6A4IC17</accession>
<feature type="region of interest" description="Disordered" evidence="2">
    <location>
        <begin position="839"/>
        <end position="862"/>
    </location>
</feature>
<dbReference type="InterPro" id="IPR052072">
    <property type="entry name" value="Vascular_dev_regulator"/>
</dbReference>
<protein>
    <recommendedName>
        <fullName evidence="3">Dilute domain-containing protein</fullName>
    </recommendedName>
</protein>
<dbReference type="GO" id="GO:0051020">
    <property type="term" value="F:GTPase binding"/>
    <property type="evidence" value="ECO:0007669"/>
    <property type="project" value="TreeGrafter"/>
</dbReference>
<dbReference type="CDD" id="cd15473">
    <property type="entry name" value="Myo5p-like_CBD_DIL_ANK"/>
    <property type="match status" value="1"/>
</dbReference>
<keyword evidence="5" id="KW-1185">Reference proteome</keyword>
<dbReference type="Gene3D" id="1.25.40.20">
    <property type="entry name" value="Ankyrin repeat-containing domain"/>
    <property type="match status" value="1"/>
</dbReference>
<dbReference type="InterPro" id="IPR036770">
    <property type="entry name" value="Ankyrin_rpt-contain_sf"/>
</dbReference>
<dbReference type="PROSITE" id="PS51126">
    <property type="entry name" value="DILUTE"/>
    <property type="match status" value="1"/>
</dbReference>
<evidence type="ECO:0000259" key="3">
    <source>
        <dbReference type="PROSITE" id="PS51126"/>
    </source>
</evidence>
<name>A0A6A4IC17_9AGAR</name>
<gene>
    <name evidence="4" type="ORF">BT96DRAFT_954126</name>
</gene>
<evidence type="ECO:0000256" key="2">
    <source>
        <dbReference type="SAM" id="MobiDB-lite"/>
    </source>
</evidence>
<dbReference type="PANTHER" id="PTHR16027">
    <property type="entry name" value="DILUTE DOMAIN-CONTAINING PROTEIN YPR089W"/>
    <property type="match status" value="1"/>
</dbReference>
<feature type="compositionally biased region" description="Pro residues" evidence="2">
    <location>
        <begin position="429"/>
        <end position="445"/>
    </location>
</feature>
<feature type="region of interest" description="Disordered" evidence="2">
    <location>
        <begin position="416"/>
        <end position="450"/>
    </location>
</feature>
<organism evidence="4 5">
    <name type="scientific">Gymnopus androsaceus JB14</name>
    <dbReference type="NCBI Taxonomy" id="1447944"/>
    <lineage>
        <taxon>Eukaryota</taxon>
        <taxon>Fungi</taxon>
        <taxon>Dikarya</taxon>
        <taxon>Basidiomycota</taxon>
        <taxon>Agaricomycotina</taxon>
        <taxon>Agaricomycetes</taxon>
        <taxon>Agaricomycetidae</taxon>
        <taxon>Agaricales</taxon>
        <taxon>Marasmiineae</taxon>
        <taxon>Omphalotaceae</taxon>
        <taxon>Gymnopus</taxon>
    </lineage>
</organism>
<evidence type="ECO:0000256" key="1">
    <source>
        <dbReference type="PROSITE-ProRule" id="PRU00023"/>
    </source>
</evidence>
<proteinExistence type="predicted"/>
<dbReference type="PROSITE" id="PS50297">
    <property type="entry name" value="ANK_REP_REGION"/>
    <property type="match status" value="1"/>
</dbReference>
<dbReference type="Proteomes" id="UP000799118">
    <property type="component" value="Unassembled WGS sequence"/>
</dbReference>
<keyword evidence="1" id="KW-0040">ANK repeat</keyword>
<reference evidence="4" key="1">
    <citation type="journal article" date="2019" name="Environ. Microbiol.">
        <title>Fungal ecological strategies reflected in gene transcription - a case study of two litter decomposers.</title>
        <authorList>
            <person name="Barbi F."/>
            <person name="Kohler A."/>
            <person name="Barry K."/>
            <person name="Baskaran P."/>
            <person name="Daum C."/>
            <person name="Fauchery L."/>
            <person name="Ihrmark K."/>
            <person name="Kuo A."/>
            <person name="LaButti K."/>
            <person name="Lipzen A."/>
            <person name="Morin E."/>
            <person name="Grigoriev I.V."/>
            <person name="Henrissat B."/>
            <person name="Lindahl B."/>
            <person name="Martin F."/>
        </authorList>
    </citation>
    <scope>NUCLEOTIDE SEQUENCE</scope>
    <source>
        <strain evidence="4">JB14</strain>
    </source>
</reference>
<feature type="domain" description="Dilute" evidence="3">
    <location>
        <begin position="313"/>
        <end position="630"/>
    </location>
</feature>
<dbReference type="InterPro" id="IPR037986">
    <property type="entry name" value="Myo5p-like_CBD_DIL"/>
</dbReference>
<evidence type="ECO:0000313" key="5">
    <source>
        <dbReference type="Proteomes" id="UP000799118"/>
    </source>
</evidence>
<feature type="region of interest" description="Disordered" evidence="2">
    <location>
        <begin position="650"/>
        <end position="676"/>
    </location>
</feature>
<feature type="compositionally biased region" description="Basic residues" evidence="2">
    <location>
        <begin position="839"/>
        <end position="848"/>
    </location>
</feature>
<evidence type="ECO:0000313" key="4">
    <source>
        <dbReference type="EMBL" id="KAE9408181.1"/>
    </source>
</evidence>
<dbReference type="PANTHER" id="PTHR16027:SF6">
    <property type="entry name" value="DILUTE DOMAIN-CONTAINING PROTEIN"/>
    <property type="match status" value="1"/>
</dbReference>
<dbReference type="Pfam" id="PF01843">
    <property type="entry name" value="DIL"/>
    <property type="match status" value="1"/>
</dbReference>
<dbReference type="PROSITE" id="PS50088">
    <property type="entry name" value="ANK_REPEAT"/>
    <property type="match status" value="1"/>
</dbReference>
<dbReference type="AlphaFoldDB" id="A0A6A4IC17"/>
<dbReference type="OrthoDB" id="426293at2759"/>
<feature type="repeat" description="ANK" evidence="1">
    <location>
        <begin position="118"/>
        <end position="142"/>
    </location>
</feature>